<dbReference type="RefSeq" id="WP_110789449.1">
    <property type="nucleotide sequence ID" value="NZ_QJRY01000001.1"/>
</dbReference>
<gene>
    <name evidence="2" type="ORF">DMY87_01100</name>
</gene>
<evidence type="ECO:0000313" key="2">
    <source>
        <dbReference type="EMBL" id="PYB77016.1"/>
    </source>
</evidence>
<evidence type="ECO:0000256" key="1">
    <source>
        <dbReference type="SAM" id="MobiDB-lite"/>
    </source>
</evidence>
<proteinExistence type="predicted"/>
<feature type="compositionally biased region" description="Basic and acidic residues" evidence="1">
    <location>
        <begin position="1"/>
        <end position="12"/>
    </location>
</feature>
<name>A0ABX5NVU9_9HYPH</name>
<evidence type="ECO:0000313" key="3">
    <source>
        <dbReference type="Proteomes" id="UP000247536"/>
    </source>
</evidence>
<organism evidence="2 3">
    <name type="scientific">Rhizobium wuzhouense</name>
    <dbReference type="NCBI Taxonomy" id="1986026"/>
    <lineage>
        <taxon>Bacteria</taxon>
        <taxon>Pseudomonadati</taxon>
        <taxon>Pseudomonadota</taxon>
        <taxon>Alphaproteobacteria</taxon>
        <taxon>Hyphomicrobiales</taxon>
        <taxon>Rhizobiaceae</taxon>
        <taxon>Rhizobium/Agrobacterium group</taxon>
        <taxon>Rhizobium</taxon>
    </lineage>
</organism>
<feature type="region of interest" description="Disordered" evidence="1">
    <location>
        <begin position="1"/>
        <end position="86"/>
    </location>
</feature>
<comment type="caution">
    <text evidence="2">The sequence shown here is derived from an EMBL/GenBank/DDBJ whole genome shotgun (WGS) entry which is preliminary data.</text>
</comment>
<evidence type="ECO:0008006" key="4">
    <source>
        <dbReference type="Google" id="ProtNLM"/>
    </source>
</evidence>
<dbReference type="EMBL" id="QJRY01000001">
    <property type="protein sequence ID" value="PYB77016.1"/>
    <property type="molecule type" value="Genomic_DNA"/>
</dbReference>
<dbReference type="Proteomes" id="UP000247536">
    <property type="component" value="Unassembled WGS sequence"/>
</dbReference>
<reference evidence="2 3" key="1">
    <citation type="submission" date="2018-06" db="EMBL/GenBank/DDBJ databases">
        <title>Rhizobium wuzhouense sp. nov., isolated from roots of Oryza officinalis.</title>
        <authorList>
            <person name="Yuan T."/>
        </authorList>
    </citation>
    <scope>NUCLEOTIDE SEQUENCE [LARGE SCALE GENOMIC DNA]</scope>
    <source>
        <strain evidence="2 3">W44</strain>
    </source>
</reference>
<feature type="compositionally biased region" description="Basic and acidic residues" evidence="1">
    <location>
        <begin position="62"/>
        <end position="74"/>
    </location>
</feature>
<protein>
    <recommendedName>
        <fullName evidence="4">MatE family transporter</fullName>
    </recommendedName>
</protein>
<accession>A0ABX5NVU9</accession>
<keyword evidence="3" id="KW-1185">Reference proteome</keyword>
<feature type="compositionally biased region" description="Basic and acidic residues" evidence="1">
    <location>
        <begin position="20"/>
        <end position="29"/>
    </location>
</feature>
<sequence length="86" mass="9461">MTETDMTHHETRNASSAPDSGHKGIDEAHAPQADTTNHDALREATRLGATDTYLVDTDMEDIDQRQGEDEKDGRPSPMANADNPER</sequence>
<feature type="compositionally biased region" description="Basic and acidic residues" evidence="1">
    <location>
        <begin position="36"/>
        <end position="45"/>
    </location>
</feature>